<proteinExistence type="predicted"/>
<accession>A0ACA9U1P4</accession>
<name>A0ACA9U1P4_BIOOC</name>
<dbReference type="EMBL" id="CADEHS020000011">
    <property type="protein sequence ID" value="CAG9947221.1"/>
    <property type="molecule type" value="Genomic_DNA"/>
</dbReference>
<sequence length="220" mass="24550">KSSHLLLTRKRTILHHFFYNIPTRKKGMHLALSPKPTRHVSQLEERPQEKVVTTDGCLNFSLDTPPLRDPGISSIRIFAASVASVAFVTISCVFRREEQDIWSCWRSGSSITFPVCNPATLKTPPIPLPPALLRVYNCESILIVLSGAIVIHTSCVLGQFQQPRWRSRYVLPALGMLVFSLVLGMFMSLDAPTLFLQLLPVGVDLCMIGSYIADSFARQV</sequence>
<evidence type="ECO:0000313" key="2">
    <source>
        <dbReference type="Proteomes" id="UP000836387"/>
    </source>
</evidence>
<reference evidence="1" key="2">
    <citation type="submission" date="2021-10" db="EMBL/GenBank/DDBJ databases">
        <authorList>
            <person name="Piombo E."/>
        </authorList>
    </citation>
    <scope>NUCLEOTIDE SEQUENCE</scope>
</reference>
<keyword evidence="2" id="KW-1185">Reference proteome</keyword>
<gene>
    <name evidence="1" type="ORF">CRV2_00013334</name>
</gene>
<comment type="caution">
    <text evidence="1">The sequence shown here is derived from an EMBL/GenBank/DDBJ whole genome shotgun (WGS) entry which is preliminary data.</text>
</comment>
<organism evidence="1 2">
    <name type="scientific">Clonostachys rosea f. rosea IK726</name>
    <dbReference type="NCBI Taxonomy" id="1349383"/>
    <lineage>
        <taxon>Eukaryota</taxon>
        <taxon>Fungi</taxon>
        <taxon>Dikarya</taxon>
        <taxon>Ascomycota</taxon>
        <taxon>Pezizomycotina</taxon>
        <taxon>Sordariomycetes</taxon>
        <taxon>Hypocreomycetidae</taxon>
        <taxon>Hypocreales</taxon>
        <taxon>Bionectriaceae</taxon>
        <taxon>Clonostachys</taxon>
    </lineage>
</organism>
<feature type="non-terminal residue" evidence="1">
    <location>
        <position position="1"/>
    </location>
</feature>
<dbReference type="Proteomes" id="UP000836387">
    <property type="component" value="Unassembled WGS sequence"/>
</dbReference>
<evidence type="ECO:0000313" key="1">
    <source>
        <dbReference type="EMBL" id="CAG9947221.1"/>
    </source>
</evidence>
<protein>
    <submittedName>
        <fullName evidence="1">Uncharacterized protein</fullName>
    </submittedName>
</protein>
<reference evidence="1" key="1">
    <citation type="submission" date="2020-04" db="EMBL/GenBank/DDBJ databases">
        <authorList>
            <person name="Broberg M."/>
        </authorList>
    </citation>
    <scope>NUCLEOTIDE SEQUENCE</scope>
</reference>